<accession>A0A9Y2L0L7</accession>
<evidence type="ECO:0000259" key="1">
    <source>
        <dbReference type="Pfam" id="PF09084"/>
    </source>
</evidence>
<dbReference type="AlphaFoldDB" id="A0A9Y2L0L7"/>
<dbReference type="Gene3D" id="3.40.190.10">
    <property type="entry name" value="Periplasmic binding protein-like II"/>
    <property type="match status" value="1"/>
</dbReference>
<organism evidence="2 3">
    <name type="scientific">Parasedimentitalea psychrophila</name>
    <dbReference type="NCBI Taxonomy" id="2997337"/>
    <lineage>
        <taxon>Bacteria</taxon>
        <taxon>Pseudomonadati</taxon>
        <taxon>Pseudomonadota</taxon>
        <taxon>Alphaproteobacteria</taxon>
        <taxon>Rhodobacterales</taxon>
        <taxon>Paracoccaceae</taxon>
        <taxon>Parasedimentitalea</taxon>
    </lineage>
</organism>
<dbReference type="Pfam" id="PF09084">
    <property type="entry name" value="NMT1"/>
    <property type="match status" value="1"/>
</dbReference>
<sequence length="331" mass="36853">MNKLTLSLACTQTDRAAPILDGRISISGCDVIPLPGITQTIFRQVLDEQAFDIAEMSMASHLIQVDRGVRDYVAIPVFLSRSFRHSSIYINKDSGIKKPEDLRGRTIGVQQFQQTVGLWVRGMLGDQYGVRSQDVKWMNGGFEAPGGGERLQLDLPEAISLEPIPATETLNEMLADGRLDALIATKPPSSFASGDPRVGRLFPDYPSVEKEYYRNTEAFPIMHCVVIRQSLVDAHPWLPAEVFKAFVQAKALALEEMKQVNILRLTLPWIAETAAEVRDLIGENVWKYGFKESKPEMETMLRYAHGDGLTGRLLAPEDVFHASPLTLADKI</sequence>
<dbReference type="Proteomes" id="UP001238334">
    <property type="component" value="Chromosome"/>
</dbReference>
<evidence type="ECO:0000313" key="2">
    <source>
        <dbReference type="EMBL" id="WIY26570.1"/>
    </source>
</evidence>
<dbReference type="InterPro" id="IPR015168">
    <property type="entry name" value="SsuA/THI5"/>
</dbReference>
<evidence type="ECO:0000313" key="3">
    <source>
        <dbReference type="Proteomes" id="UP001238334"/>
    </source>
</evidence>
<gene>
    <name evidence="2" type="ORF">QPJ95_06540</name>
</gene>
<protein>
    <submittedName>
        <fullName evidence="2">ABC transporter substrate-binding protein</fullName>
    </submittedName>
</protein>
<proteinExistence type="predicted"/>
<dbReference type="SUPFAM" id="SSF53850">
    <property type="entry name" value="Periplasmic binding protein-like II"/>
    <property type="match status" value="1"/>
</dbReference>
<feature type="domain" description="SsuA/THI5-like" evidence="1">
    <location>
        <begin position="86"/>
        <end position="141"/>
    </location>
</feature>
<name>A0A9Y2L0L7_9RHOB</name>
<dbReference type="RefSeq" id="WP_270917696.1">
    <property type="nucleotide sequence ID" value="NZ_CP127247.1"/>
</dbReference>
<reference evidence="2 3" key="1">
    <citation type="submission" date="2023-06" db="EMBL/GenBank/DDBJ databases">
        <title>Parasedimentitalea psychrophila sp. nov., a psychrophilic bacterium isolated from deep-sea sediment.</title>
        <authorList>
            <person name="Li A."/>
        </authorList>
    </citation>
    <scope>NUCLEOTIDE SEQUENCE [LARGE SCALE GENOMIC DNA]</scope>
    <source>
        <strain evidence="2 3">QS115</strain>
    </source>
</reference>
<dbReference type="KEGG" id="ppso:QPJ95_06540"/>
<dbReference type="EMBL" id="CP127247">
    <property type="protein sequence ID" value="WIY26570.1"/>
    <property type="molecule type" value="Genomic_DNA"/>
</dbReference>
<keyword evidence="3" id="KW-1185">Reference proteome</keyword>